<accession>A0ABZ1VVV6</accession>
<dbReference type="RefSeq" id="WP_329129309.1">
    <property type="nucleotide sequence ID" value="NZ_CP108473.1"/>
</dbReference>
<proteinExistence type="predicted"/>
<protein>
    <submittedName>
        <fullName evidence="1">Uncharacterized protein</fullName>
    </submittedName>
</protein>
<sequence length="296" mass="32707">MPTLTAIGTVPSCVLDVRLNTSPRSTSVLSSKVLRTRYPKFQLDTVWYVLGRIDGAVACLRRAPELAALPQFERLVASALSKSLMLLADLDPLHLTAPERALLRDALAARNAAIEGDHAMVDAFASAWLGLRFPARWRAAVEMALLGEWVTKLGTGRLDDTALIELMQQHAHIEHRHLQPLWERRVRGKRVDVLSRPVGDGLTLADVVSERCTPETLVVDDEFQDRRITAVLGQLAAPEAEMARAWAYGNDPWPTAAALAGHPARYGERVRTKLKRLGERHTTRAAEATARGWEPA</sequence>
<name>A0ABZ1VVV6_9ACTN</name>
<evidence type="ECO:0000313" key="1">
    <source>
        <dbReference type="EMBL" id="WUS26923.1"/>
    </source>
</evidence>
<dbReference type="Proteomes" id="UP001432292">
    <property type="component" value="Chromosome"/>
</dbReference>
<reference evidence="1" key="1">
    <citation type="submission" date="2022-10" db="EMBL/GenBank/DDBJ databases">
        <title>The complete genomes of actinobacterial strains from the NBC collection.</title>
        <authorList>
            <person name="Joergensen T.S."/>
            <person name="Alvarez Arevalo M."/>
            <person name="Sterndorff E.B."/>
            <person name="Faurdal D."/>
            <person name="Vuksanovic O."/>
            <person name="Mourched A.-S."/>
            <person name="Charusanti P."/>
            <person name="Shaw S."/>
            <person name="Blin K."/>
            <person name="Weber T."/>
        </authorList>
    </citation>
    <scope>NUCLEOTIDE SEQUENCE</scope>
    <source>
        <strain evidence="1">NBC_01256</strain>
    </source>
</reference>
<keyword evidence="2" id="KW-1185">Reference proteome</keyword>
<gene>
    <name evidence="1" type="ORF">OG727_34135</name>
</gene>
<evidence type="ECO:0000313" key="2">
    <source>
        <dbReference type="Proteomes" id="UP001432292"/>
    </source>
</evidence>
<organism evidence="1 2">
    <name type="scientific">Streptomyces caniferus</name>
    <dbReference type="NCBI Taxonomy" id="285557"/>
    <lineage>
        <taxon>Bacteria</taxon>
        <taxon>Bacillati</taxon>
        <taxon>Actinomycetota</taxon>
        <taxon>Actinomycetes</taxon>
        <taxon>Kitasatosporales</taxon>
        <taxon>Streptomycetaceae</taxon>
        <taxon>Streptomyces</taxon>
    </lineage>
</organism>
<dbReference type="EMBL" id="CP108473">
    <property type="protein sequence ID" value="WUS26923.1"/>
    <property type="molecule type" value="Genomic_DNA"/>
</dbReference>